<dbReference type="EMBL" id="BSYO01000006">
    <property type="protein sequence ID" value="GMH06608.1"/>
    <property type="molecule type" value="Genomic_DNA"/>
</dbReference>
<dbReference type="InterPro" id="IPR025486">
    <property type="entry name" value="DUF4378"/>
</dbReference>
<feature type="region of interest" description="Disordered" evidence="1">
    <location>
        <begin position="337"/>
        <end position="362"/>
    </location>
</feature>
<evidence type="ECO:0000313" key="4">
    <source>
        <dbReference type="Proteomes" id="UP001279734"/>
    </source>
</evidence>
<proteinExistence type="predicted"/>
<feature type="domain" description="DUF4378" evidence="2">
    <location>
        <begin position="714"/>
        <end position="881"/>
    </location>
</feature>
<evidence type="ECO:0000259" key="2">
    <source>
        <dbReference type="Pfam" id="PF14309"/>
    </source>
</evidence>
<keyword evidence="4" id="KW-1185">Reference proteome</keyword>
<accession>A0AAD3S8Y6</accession>
<dbReference type="AlphaFoldDB" id="A0AAD3S8Y6"/>
<dbReference type="Proteomes" id="UP001279734">
    <property type="component" value="Unassembled WGS sequence"/>
</dbReference>
<comment type="caution">
    <text evidence="3">The sequence shown here is derived from an EMBL/GenBank/DDBJ whole genome shotgun (WGS) entry which is preliminary data.</text>
</comment>
<feature type="region of interest" description="Disordered" evidence="1">
    <location>
        <begin position="109"/>
        <end position="133"/>
    </location>
</feature>
<sequence length="888" mass="101972">MLNFGLEAPRNSLELPAETFLPYNAIGEYARYSNEVNQEVSKTKPHRTDASMKKLISGEISKKSNKRQNAPSVVARLMGMDILSSDTESEIQPLKKNEKIGVNNCKEKRTEKTSTSHVLKKSNSSNEKDLQSYHGYKDTYSDKRMMGTKFKKPQPRIHPQEKQLQKFKKEFEASQAARFLECARQVELSKIPEQWLAQLDLTKEKMAFYENSRRAAIENAEEHRSDMCKLRSLSRDGFYDDEDKPFPAKHKEPYPLKNKSSGKWFEQLSLMDSDKKYDKYLSPKRIVILKPGPDSFSSNDESWVSSSGSLEDRGSIEDLLEEVKERLKSEMRGKTFKKDTKNRGGIETSFKEKQSNSKQITQHIARQVRENVTRDLGVNLLRSESTRSYTSEIQGNEPHSPDAISRGTRKILSERLRNVLNGENCLNFPNIPHSRSRPPVFDNVRGQLEQARNILIAESGRNYWNGVHHNAQEQARSFRHQLDNEGIIQEECSPRNLVRSFSAPVSGTSFGKLLLEDRHVSMGAHIRRKHEALENVSMFAKNRKKDRFNFREKVSNIRYSFTLKGKLFSRKFQSAEASQRNKFDLMDEITRVPTVMMNYSDSHENSTEVPPSPASVCSSVHEEFWKAVDHPSPLSTSDVTSVGDHSVGHVFKEISSNLHELRRQLNSLDYDGSEATTITEEPHPQLDYDRSEVTTVAEEPSEAEVIDLEDEAEAYIRDLLVASGLYNGSSDKSFSRWDSYAKPISCRVFEKVEESCNKSYEENVEPTKGHHERRVQHRLLFDLLNEALSTVLRPPMTSSRFRRKMTNSSTLLLPRGRKLLKKVWEFIREYLHPSTDKPCYSLEGIVAHDLGSQPWTSMIDGEVNLLGRDFECQIIRELVEEMLKDIHS</sequence>
<name>A0AAD3S8Y6_NEPGR</name>
<protein>
    <recommendedName>
        <fullName evidence="2">DUF4378 domain-containing protein</fullName>
    </recommendedName>
</protein>
<feature type="compositionally biased region" description="Basic and acidic residues" evidence="1">
    <location>
        <begin position="337"/>
        <end position="355"/>
    </location>
</feature>
<evidence type="ECO:0000313" key="3">
    <source>
        <dbReference type="EMBL" id="GMH06608.1"/>
    </source>
</evidence>
<organism evidence="3 4">
    <name type="scientific">Nepenthes gracilis</name>
    <name type="common">Slender pitcher plant</name>
    <dbReference type="NCBI Taxonomy" id="150966"/>
    <lineage>
        <taxon>Eukaryota</taxon>
        <taxon>Viridiplantae</taxon>
        <taxon>Streptophyta</taxon>
        <taxon>Embryophyta</taxon>
        <taxon>Tracheophyta</taxon>
        <taxon>Spermatophyta</taxon>
        <taxon>Magnoliopsida</taxon>
        <taxon>eudicotyledons</taxon>
        <taxon>Gunneridae</taxon>
        <taxon>Pentapetalae</taxon>
        <taxon>Caryophyllales</taxon>
        <taxon>Nepenthaceae</taxon>
        <taxon>Nepenthes</taxon>
    </lineage>
</organism>
<evidence type="ECO:0000256" key="1">
    <source>
        <dbReference type="SAM" id="MobiDB-lite"/>
    </source>
</evidence>
<dbReference type="PANTHER" id="PTHR40836">
    <property type="entry name" value="RB1-INDUCIBLE COILED-COIL PROTEIN"/>
    <property type="match status" value="1"/>
</dbReference>
<feature type="compositionally biased region" description="Polar residues" evidence="1">
    <location>
        <begin position="115"/>
        <end position="125"/>
    </location>
</feature>
<reference evidence="3" key="1">
    <citation type="submission" date="2023-05" db="EMBL/GenBank/DDBJ databases">
        <title>Nepenthes gracilis genome sequencing.</title>
        <authorList>
            <person name="Fukushima K."/>
        </authorList>
    </citation>
    <scope>NUCLEOTIDE SEQUENCE</scope>
    <source>
        <strain evidence="3">SING2019-196</strain>
    </source>
</reference>
<gene>
    <name evidence="3" type="ORF">Nepgr_008448</name>
</gene>
<dbReference type="PANTHER" id="PTHR40836:SF4">
    <property type="entry name" value="RB1-INDUCIBLE COILED-COIL PROTEIN"/>
    <property type="match status" value="1"/>
</dbReference>
<dbReference type="Pfam" id="PF14309">
    <property type="entry name" value="DUF4378"/>
    <property type="match status" value="1"/>
</dbReference>